<proteinExistence type="predicted"/>
<evidence type="ECO:0000256" key="1">
    <source>
        <dbReference type="ARBA" id="ARBA00012404"/>
    </source>
</evidence>
<reference evidence="4 5" key="1">
    <citation type="submission" date="2023-07" db="EMBL/GenBank/DDBJ databases">
        <title>Genomic Encyclopedia of Type Strains, Phase IV (KMG-IV): sequencing the most valuable type-strain genomes for metagenomic binning, comparative biology and taxonomic classification.</title>
        <authorList>
            <person name="Goeker M."/>
        </authorList>
    </citation>
    <scope>NUCLEOTIDE SEQUENCE [LARGE SCALE GENOMIC DNA]</scope>
    <source>
        <strain evidence="4 5">DSM 3770</strain>
    </source>
</reference>
<evidence type="ECO:0000256" key="2">
    <source>
        <dbReference type="ARBA" id="ARBA00023235"/>
    </source>
</evidence>
<keyword evidence="4" id="KW-0456">Lyase</keyword>
<organism evidence="4 5">
    <name type="scientific">Xanthobacter agilis</name>
    <dbReference type="NCBI Taxonomy" id="47492"/>
    <lineage>
        <taxon>Bacteria</taxon>
        <taxon>Pseudomonadati</taxon>
        <taxon>Pseudomonadota</taxon>
        <taxon>Alphaproteobacteria</taxon>
        <taxon>Hyphomicrobiales</taxon>
        <taxon>Xanthobacteraceae</taxon>
        <taxon>Xanthobacter</taxon>
    </lineage>
</organism>
<sequence>MAGLNAAPPALKAARARIDEIDARLIALLVERFGVVEGVVDIKRAAGIPALLQDRIDEVLERVESLGRAEGLPEGVATALWRVLIAETIEYENRHL</sequence>
<dbReference type="GO" id="GO:0043904">
    <property type="term" value="F:isochorismate pyruvate lyase activity"/>
    <property type="evidence" value="ECO:0007669"/>
    <property type="project" value="UniProtKB-EC"/>
</dbReference>
<name>A0ABU0LAC5_XANAG</name>
<evidence type="ECO:0000259" key="3">
    <source>
        <dbReference type="PROSITE" id="PS51168"/>
    </source>
</evidence>
<dbReference type="PANTHER" id="PTHR38041:SF1">
    <property type="entry name" value="CHORISMATE MUTASE"/>
    <property type="match status" value="1"/>
</dbReference>
<dbReference type="SMART" id="SM00830">
    <property type="entry name" value="CM_2"/>
    <property type="match status" value="1"/>
</dbReference>
<dbReference type="InterPro" id="IPR002701">
    <property type="entry name" value="CM_II_prokaryot"/>
</dbReference>
<evidence type="ECO:0000313" key="5">
    <source>
        <dbReference type="Proteomes" id="UP001241747"/>
    </source>
</evidence>
<comment type="caution">
    <text evidence="4">The sequence shown here is derived from an EMBL/GenBank/DDBJ whole genome shotgun (WGS) entry which is preliminary data.</text>
</comment>
<dbReference type="Proteomes" id="UP001241747">
    <property type="component" value="Unassembled WGS sequence"/>
</dbReference>
<gene>
    <name evidence="4" type="ORF">QOZ94_000845</name>
</gene>
<dbReference type="InterPro" id="IPR051331">
    <property type="entry name" value="Chorismate_mutase-related"/>
</dbReference>
<dbReference type="RefSeq" id="WP_237345192.1">
    <property type="nucleotide sequence ID" value="NZ_JABWGX010000008.1"/>
</dbReference>
<accession>A0ABU0LAC5</accession>
<dbReference type="EMBL" id="JAUSVY010000002">
    <property type="protein sequence ID" value="MDQ0504071.1"/>
    <property type="molecule type" value="Genomic_DNA"/>
</dbReference>
<keyword evidence="5" id="KW-1185">Reference proteome</keyword>
<dbReference type="InterPro" id="IPR036263">
    <property type="entry name" value="Chorismate_II_sf"/>
</dbReference>
<dbReference type="PANTHER" id="PTHR38041">
    <property type="entry name" value="CHORISMATE MUTASE"/>
    <property type="match status" value="1"/>
</dbReference>
<protein>
    <recommendedName>
        <fullName evidence="1">chorismate mutase</fullName>
        <ecNumber evidence="1">5.4.99.5</ecNumber>
    </recommendedName>
</protein>
<keyword evidence="4" id="KW-0670">Pyruvate</keyword>
<dbReference type="SUPFAM" id="SSF48600">
    <property type="entry name" value="Chorismate mutase II"/>
    <property type="match status" value="1"/>
</dbReference>
<keyword evidence="2" id="KW-0413">Isomerase</keyword>
<dbReference type="InterPro" id="IPR036979">
    <property type="entry name" value="CM_dom_sf"/>
</dbReference>
<evidence type="ECO:0000313" key="4">
    <source>
        <dbReference type="EMBL" id="MDQ0504071.1"/>
    </source>
</evidence>
<dbReference type="Gene3D" id="1.20.59.10">
    <property type="entry name" value="Chorismate mutase"/>
    <property type="match status" value="1"/>
</dbReference>
<dbReference type="Pfam" id="PF01817">
    <property type="entry name" value="CM_2"/>
    <property type="match status" value="1"/>
</dbReference>
<dbReference type="EC" id="5.4.99.5" evidence="1"/>
<feature type="domain" description="Chorismate mutase" evidence="3">
    <location>
        <begin position="5"/>
        <end position="96"/>
    </location>
</feature>
<dbReference type="PROSITE" id="PS51168">
    <property type="entry name" value="CHORISMATE_MUT_2"/>
    <property type="match status" value="1"/>
</dbReference>